<evidence type="ECO:0000313" key="3">
    <source>
        <dbReference type="RefSeq" id="XP_004713857.1"/>
    </source>
</evidence>
<dbReference type="InterPro" id="IPR027895">
    <property type="entry name" value="DUF4533"/>
</dbReference>
<sequence length="244" mass="27609">MSSKPEDDKERLFQAAKTIFFHIQDLSSFTNTLIELFNHNMNTQILWTAVKEDSNIRDFFEQMLKVVAEIQSVVDAANKTVENEPLYPKIAMALSSMIEQRTNVRELYLSARKMFRNAHIPLIISVLNHGNVLGILTSCITALMKFPIMNLQLSDFYRKDTGEQSEATTSEKNTSSDPPEANMTDKLKKLQDAFRGENTTNPTAFAVEQLEQIIGNLGLASEVLQKATKTMQTNISLFKKVPEK</sequence>
<feature type="region of interest" description="Disordered" evidence="1">
    <location>
        <begin position="162"/>
        <end position="183"/>
    </location>
</feature>
<dbReference type="PANTHER" id="PTHR36289:SF1">
    <property type="entry name" value="CHROMOSOME 12 OPEN READING FRAME 60"/>
    <property type="match status" value="1"/>
</dbReference>
<reference evidence="3" key="1">
    <citation type="submission" date="2025-08" db="UniProtKB">
        <authorList>
            <consortium name="RefSeq"/>
        </authorList>
    </citation>
    <scope>IDENTIFICATION</scope>
</reference>
<proteinExistence type="predicted"/>
<protein>
    <submittedName>
        <fullName evidence="3">Uncharacterized protein C12orf60 homolog</fullName>
    </submittedName>
</protein>
<accession>A0ABM0J395</accession>
<evidence type="ECO:0000256" key="1">
    <source>
        <dbReference type="SAM" id="MobiDB-lite"/>
    </source>
</evidence>
<dbReference type="PANTHER" id="PTHR36289">
    <property type="entry name" value="CHROMOSOME 12 OPEN READING FRAME 60"/>
    <property type="match status" value="1"/>
</dbReference>
<organism evidence="2 3">
    <name type="scientific">Echinops telfairi</name>
    <name type="common">Lesser hedgehog tenrec</name>
    <dbReference type="NCBI Taxonomy" id="9371"/>
    <lineage>
        <taxon>Eukaryota</taxon>
        <taxon>Metazoa</taxon>
        <taxon>Chordata</taxon>
        <taxon>Craniata</taxon>
        <taxon>Vertebrata</taxon>
        <taxon>Euteleostomi</taxon>
        <taxon>Mammalia</taxon>
        <taxon>Eutheria</taxon>
        <taxon>Afrotheria</taxon>
        <taxon>Tenrecidae</taxon>
        <taxon>Tenrecinae</taxon>
        <taxon>Echinops</taxon>
    </lineage>
</organism>
<dbReference type="GeneID" id="101653505"/>
<dbReference type="Pfam" id="PF15047">
    <property type="entry name" value="DUF4533"/>
    <property type="match status" value="1"/>
</dbReference>
<feature type="compositionally biased region" description="Polar residues" evidence="1">
    <location>
        <begin position="164"/>
        <end position="177"/>
    </location>
</feature>
<evidence type="ECO:0000313" key="2">
    <source>
        <dbReference type="Proteomes" id="UP000694863"/>
    </source>
</evidence>
<gene>
    <name evidence="3" type="primary">CUNH12orf60</name>
</gene>
<name>A0ABM0J395_ECHTE</name>
<keyword evidence="2" id="KW-1185">Reference proteome</keyword>
<dbReference type="RefSeq" id="XP_004713857.1">
    <property type="nucleotide sequence ID" value="XM_004713800.2"/>
</dbReference>
<dbReference type="Proteomes" id="UP000694863">
    <property type="component" value="Unplaced"/>
</dbReference>